<organism evidence="1 2">
    <name type="scientific">Leptidea sinapis</name>
    <dbReference type="NCBI Taxonomy" id="189913"/>
    <lineage>
        <taxon>Eukaryota</taxon>
        <taxon>Metazoa</taxon>
        <taxon>Ecdysozoa</taxon>
        <taxon>Arthropoda</taxon>
        <taxon>Hexapoda</taxon>
        <taxon>Insecta</taxon>
        <taxon>Pterygota</taxon>
        <taxon>Neoptera</taxon>
        <taxon>Endopterygota</taxon>
        <taxon>Lepidoptera</taxon>
        <taxon>Glossata</taxon>
        <taxon>Ditrysia</taxon>
        <taxon>Papilionoidea</taxon>
        <taxon>Pieridae</taxon>
        <taxon>Dismorphiinae</taxon>
        <taxon>Leptidea</taxon>
    </lineage>
</organism>
<name>A0A5E4PUX8_9NEOP</name>
<gene>
    <name evidence="1" type="ORF">LSINAPIS_LOCUS2417</name>
</gene>
<reference evidence="1 2" key="1">
    <citation type="submission" date="2017-07" db="EMBL/GenBank/DDBJ databases">
        <authorList>
            <person name="Talla V."/>
            <person name="Backstrom N."/>
        </authorList>
    </citation>
    <scope>NUCLEOTIDE SEQUENCE [LARGE SCALE GENOMIC DNA]</scope>
</reference>
<evidence type="ECO:0000313" key="2">
    <source>
        <dbReference type="Proteomes" id="UP000324832"/>
    </source>
</evidence>
<accession>A0A5E4PUX8</accession>
<protein>
    <submittedName>
        <fullName evidence="1">Uncharacterized protein</fullName>
    </submittedName>
</protein>
<proteinExistence type="predicted"/>
<dbReference type="Proteomes" id="UP000324832">
    <property type="component" value="Unassembled WGS sequence"/>
</dbReference>
<dbReference type="AlphaFoldDB" id="A0A5E4PUX8"/>
<dbReference type="EMBL" id="FZQP02000482">
    <property type="protein sequence ID" value="VVC89241.1"/>
    <property type="molecule type" value="Genomic_DNA"/>
</dbReference>
<evidence type="ECO:0000313" key="1">
    <source>
        <dbReference type="EMBL" id="VVC89241.1"/>
    </source>
</evidence>
<keyword evidence="2" id="KW-1185">Reference proteome</keyword>
<sequence length="60" mass="7038">MTVDTTLMVMTYEFEMTLESWHFDNSAPRGPRSTDNQRYFAVIILHNSIMEISNSHKKSQ</sequence>